<dbReference type="KEGG" id="oat:OAN307_c45460"/>
<dbReference type="AlphaFoldDB" id="M9RCJ3"/>
<name>M9RCJ3_9RHOB</name>
<dbReference type="EMBL" id="CP003740">
    <property type="protein sequence ID" value="AGI69902.1"/>
    <property type="molecule type" value="Genomic_DNA"/>
</dbReference>
<dbReference type="eggNOG" id="COG3970">
    <property type="taxonomic scope" value="Bacteria"/>
</dbReference>
<protein>
    <submittedName>
        <fullName evidence="1">Uncharacterized protein</fullName>
    </submittedName>
</protein>
<dbReference type="STRING" id="391626.OAN307_c45460"/>
<organism evidence="1 2">
    <name type="scientific">Octadecabacter antarcticus 307</name>
    <dbReference type="NCBI Taxonomy" id="391626"/>
    <lineage>
        <taxon>Bacteria</taxon>
        <taxon>Pseudomonadati</taxon>
        <taxon>Pseudomonadota</taxon>
        <taxon>Alphaproteobacteria</taxon>
        <taxon>Rhodobacterales</taxon>
        <taxon>Roseobacteraceae</taxon>
        <taxon>Octadecabacter</taxon>
    </lineage>
</organism>
<sequence>MFRTLTTENTLPKDGDSGTLIGWAWRPDVDGPSVVVLRNGEVFDISNASATMSELLNGADPLATIKAATGTKIGSLEEILANTTVKTAYTLPL</sequence>
<proteinExistence type="predicted"/>
<dbReference type="Proteomes" id="UP000005307">
    <property type="component" value="Chromosome"/>
</dbReference>
<dbReference type="RefSeq" id="WP_015501793.1">
    <property type="nucleotide sequence ID" value="NC_020911.1"/>
</dbReference>
<accession>M9RCJ3</accession>
<evidence type="ECO:0000313" key="2">
    <source>
        <dbReference type="Proteomes" id="UP000005307"/>
    </source>
</evidence>
<keyword evidence="2" id="KW-1185">Reference proteome</keyword>
<reference evidence="1 2" key="1">
    <citation type="journal article" date="2013" name="PLoS ONE">
        <title>Poles Apart: Arctic and Antarctic Octadecabacter strains Share High Genome Plasticity and a New Type of Xanthorhodopsin.</title>
        <authorList>
            <person name="Vollmers J."/>
            <person name="Voget S."/>
            <person name="Dietrich S."/>
            <person name="Gollnow K."/>
            <person name="Smits M."/>
            <person name="Meyer K."/>
            <person name="Brinkhoff T."/>
            <person name="Simon M."/>
            <person name="Daniel R."/>
        </authorList>
    </citation>
    <scope>NUCLEOTIDE SEQUENCE [LARGE SCALE GENOMIC DNA]</scope>
    <source>
        <strain evidence="1 2">307</strain>
    </source>
</reference>
<dbReference type="HOGENOM" id="CLU_2396749_0_0_5"/>
<gene>
    <name evidence="1" type="ORF">OAN307_c45460</name>
</gene>
<dbReference type="OrthoDB" id="9779415at2"/>
<evidence type="ECO:0000313" key="1">
    <source>
        <dbReference type="EMBL" id="AGI69902.1"/>
    </source>
</evidence>